<gene>
    <name evidence="1" type="ORF">C474_14049</name>
</gene>
<accession>M0D0S7</accession>
<dbReference type="InParanoid" id="M0D0S7"/>
<evidence type="ECO:0000313" key="1">
    <source>
        <dbReference type="EMBL" id="ELZ29030.1"/>
    </source>
</evidence>
<protein>
    <submittedName>
        <fullName evidence="1">Uncharacterized protein</fullName>
    </submittedName>
</protein>
<name>M0D0S7_HALPD</name>
<dbReference type="EMBL" id="AOIV01000035">
    <property type="protein sequence ID" value="ELZ29030.1"/>
    <property type="molecule type" value="Genomic_DNA"/>
</dbReference>
<evidence type="ECO:0000313" key="2">
    <source>
        <dbReference type="Proteomes" id="UP000011513"/>
    </source>
</evidence>
<reference evidence="1 2" key="1">
    <citation type="journal article" date="2014" name="PLoS Genet.">
        <title>Phylogenetically driven sequencing of extremely halophilic archaea reveals strategies for static and dynamic osmo-response.</title>
        <authorList>
            <person name="Becker E.A."/>
            <person name="Seitzer P.M."/>
            <person name="Tritt A."/>
            <person name="Larsen D."/>
            <person name="Krusor M."/>
            <person name="Yao A.I."/>
            <person name="Wu D."/>
            <person name="Madern D."/>
            <person name="Eisen J.A."/>
            <person name="Darling A.E."/>
            <person name="Facciotti M.T."/>
        </authorList>
    </citation>
    <scope>NUCLEOTIDE SEQUENCE [LARGE SCALE GENOMIC DNA]</scope>
    <source>
        <strain evidence="1 2">JCM 14848</strain>
    </source>
</reference>
<keyword evidence="2" id="KW-1185">Reference proteome</keyword>
<proteinExistence type="predicted"/>
<dbReference type="Pfam" id="PF20127">
    <property type="entry name" value="DUF6517"/>
    <property type="match status" value="1"/>
</dbReference>
<dbReference type="InterPro" id="IPR045396">
    <property type="entry name" value="DUF6517"/>
</dbReference>
<organism evidence="1 2">
    <name type="scientific">Halogeometricum pallidum JCM 14848</name>
    <dbReference type="NCBI Taxonomy" id="1227487"/>
    <lineage>
        <taxon>Archaea</taxon>
        <taxon>Methanobacteriati</taxon>
        <taxon>Methanobacteriota</taxon>
        <taxon>Stenosarchaea group</taxon>
        <taxon>Halobacteria</taxon>
        <taxon>Halobacteriales</taxon>
        <taxon>Haloferacaceae</taxon>
        <taxon>Halogeometricum</taxon>
    </lineage>
</organism>
<sequence length="207" mass="22458">MKMQSEIGTTPYVSFRTFENVAFRERVKNLTLGEFDSPLAKFFAAHIDLRGYTTIGATPERLVGPAAAELKANMRQSGIKNIREVEVGANTPDVAKQTREYEGEFHYEGFSDTMMHEKAGEITLKLDGGTLPVRGFVSTWKVNSGTGFAAGGAYPAESFQKASTTSVTGNESVGLNLILSADLGLQPTKRRVEIVELANSVTIESNS</sequence>
<dbReference type="eggNOG" id="arCOG03927">
    <property type="taxonomic scope" value="Archaea"/>
</dbReference>
<dbReference type="Proteomes" id="UP000011513">
    <property type="component" value="Unassembled WGS sequence"/>
</dbReference>
<comment type="caution">
    <text evidence="1">The sequence shown here is derived from an EMBL/GenBank/DDBJ whole genome shotgun (WGS) entry which is preliminary data.</text>
</comment>
<dbReference type="AlphaFoldDB" id="M0D0S7"/>